<evidence type="ECO:0000313" key="3">
    <source>
        <dbReference type="Proteomes" id="UP000521075"/>
    </source>
</evidence>
<reference evidence="2 3" key="1">
    <citation type="submission" date="2020-07" db="EMBL/GenBank/DDBJ databases">
        <title>Sequencing the genomes of 1000 actinobacteria strains.</title>
        <authorList>
            <person name="Klenk H.-P."/>
        </authorList>
    </citation>
    <scope>NUCLEOTIDE SEQUENCE [LARGE SCALE GENOMIC DNA]</scope>
    <source>
        <strain evidence="2 3">DSM 15166</strain>
    </source>
</reference>
<keyword evidence="3" id="KW-1185">Reference proteome</keyword>
<gene>
    <name evidence="2" type="ORF">HNR14_003629</name>
</gene>
<proteinExistence type="predicted"/>
<feature type="region of interest" description="Disordered" evidence="1">
    <location>
        <begin position="76"/>
        <end position="99"/>
    </location>
</feature>
<organism evidence="2 3">
    <name type="scientific">Leifsonia naganoensis</name>
    <dbReference type="NCBI Taxonomy" id="150025"/>
    <lineage>
        <taxon>Bacteria</taxon>
        <taxon>Bacillati</taxon>
        <taxon>Actinomycetota</taxon>
        <taxon>Actinomycetes</taxon>
        <taxon>Micrococcales</taxon>
        <taxon>Microbacteriaceae</taxon>
        <taxon>Leifsonia</taxon>
    </lineage>
</organism>
<dbReference type="EMBL" id="JACCHJ010000001">
    <property type="protein sequence ID" value="NYK11748.1"/>
    <property type="molecule type" value="Genomic_DNA"/>
</dbReference>
<evidence type="ECO:0000313" key="2">
    <source>
        <dbReference type="EMBL" id="NYK11748.1"/>
    </source>
</evidence>
<comment type="caution">
    <text evidence="2">The sequence shown here is derived from an EMBL/GenBank/DDBJ whole genome shotgun (WGS) entry which is preliminary data.</text>
</comment>
<evidence type="ECO:0000256" key="1">
    <source>
        <dbReference type="SAM" id="MobiDB-lite"/>
    </source>
</evidence>
<accession>A0A853DSY8</accession>
<sequence length="99" mass="10476">MMFVTAPVGDVIEVSLPEVYPNVVVFPVASVKPVRLELAFFAYWILLLELPLLWDTVNVVVEVEYARAAVAAPAVPAGDTTASGAPVYGPGVPLHGDTV</sequence>
<protein>
    <submittedName>
        <fullName evidence="2">Uncharacterized protein</fullName>
    </submittedName>
</protein>
<dbReference type="Proteomes" id="UP000521075">
    <property type="component" value="Unassembled WGS sequence"/>
</dbReference>
<dbReference type="AlphaFoldDB" id="A0A853DSY8"/>
<dbReference type="RefSeq" id="WP_246311596.1">
    <property type="nucleotide sequence ID" value="NZ_BAAAHA010000002.1"/>
</dbReference>
<name>A0A853DSY8_9MICO</name>